<dbReference type="PANTHER" id="PTHR33121:SF70">
    <property type="entry name" value="SIGNALING PROTEIN YKOW"/>
    <property type="match status" value="1"/>
</dbReference>
<dbReference type="Pfam" id="PF11849">
    <property type="entry name" value="DUF3369"/>
    <property type="match status" value="1"/>
</dbReference>
<dbReference type="EMBL" id="BJUM01000009">
    <property type="protein sequence ID" value="GEK54380.1"/>
    <property type="molecule type" value="Genomic_DNA"/>
</dbReference>
<dbReference type="Gene3D" id="3.20.20.450">
    <property type="entry name" value="EAL domain"/>
    <property type="match status" value="1"/>
</dbReference>
<evidence type="ECO:0000259" key="3">
    <source>
        <dbReference type="PROSITE" id="PS50883"/>
    </source>
</evidence>
<gene>
    <name evidence="4" type="ORF">PES01_12250</name>
</gene>
<name>A0A510XTM4_9GAMM</name>
<accession>A0A510XTM4</accession>
<dbReference type="OrthoDB" id="9813903at2"/>
<keyword evidence="5" id="KW-1185">Reference proteome</keyword>
<dbReference type="Gene3D" id="3.40.50.2300">
    <property type="match status" value="1"/>
</dbReference>
<evidence type="ECO:0008006" key="6">
    <source>
        <dbReference type="Google" id="ProtNLM"/>
    </source>
</evidence>
<evidence type="ECO:0000313" key="5">
    <source>
        <dbReference type="Proteomes" id="UP000321419"/>
    </source>
</evidence>
<dbReference type="Pfam" id="PF00563">
    <property type="entry name" value="EAL"/>
    <property type="match status" value="1"/>
</dbReference>
<dbReference type="AlphaFoldDB" id="A0A510XTM4"/>
<dbReference type="PROSITE" id="PS50110">
    <property type="entry name" value="RESPONSE_REGULATORY"/>
    <property type="match status" value="1"/>
</dbReference>
<evidence type="ECO:0000259" key="2">
    <source>
        <dbReference type="PROSITE" id="PS50110"/>
    </source>
</evidence>
<dbReference type="CDD" id="cd01948">
    <property type="entry name" value="EAL"/>
    <property type="match status" value="1"/>
</dbReference>
<feature type="domain" description="Response regulatory" evidence="2">
    <location>
        <begin position="25"/>
        <end position="150"/>
    </location>
</feature>
<dbReference type="SUPFAM" id="SSF52172">
    <property type="entry name" value="CheY-like"/>
    <property type="match status" value="1"/>
</dbReference>
<proteinExistence type="predicted"/>
<dbReference type="InterPro" id="IPR050706">
    <property type="entry name" value="Cyclic-di-GMP_PDE-like"/>
</dbReference>
<dbReference type="InterPro" id="IPR001789">
    <property type="entry name" value="Sig_transdc_resp-reg_receiver"/>
</dbReference>
<protein>
    <recommendedName>
        <fullName evidence="6">Diguanylate cyclase</fullName>
    </recommendedName>
</protein>
<dbReference type="RefSeq" id="WP_089349449.1">
    <property type="nucleotide sequence ID" value="NZ_BJUM01000009.1"/>
</dbReference>
<evidence type="ECO:0000313" key="4">
    <source>
        <dbReference type="EMBL" id="GEK54380.1"/>
    </source>
</evidence>
<dbReference type="Proteomes" id="UP000321419">
    <property type="component" value="Unassembled WGS sequence"/>
</dbReference>
<sequence>MSKDDALFEFSEEKTSVQADSQTIKILTVEDDIHYQQALLNSLHSISIEGDYTLKLLSANSVSEAALELSRHPDIALTFIDVVMEDDDSGLRLVSTIREVIGNADMRIVLLTGQPGFAPEESVMKSLDIDEYWNKSDVSAEKLQSIVASNLRTWRYISQVSAAKQGLQLVLDASRSINSKHDMQSFSSAVLHEISNILGITQGGGILCTNRFCGDEQLPVILTTNGCFNGFEGQAVSENLLLKAMFDDLQTSIKSKKHVFNESHSIFFFDTASLDNTNYITIVKSDNPINEQNRYLLKVFSENVSTGFSNMALLNKLTELAYTETSLNLHNRNWLIREIRNMNLHEQYQTQLIVFEVQQFEEKSFTFGHDFCQKILQLVHQSIHHAFSKYLPRIALINNRSFAMLISNDCKIPDDTYTYLSRQTCEIENVKQFVDIRVLSLKLSSVLNIPPEKIISLAESSLNDTHNNQIKFIEHTATQTHAITRRYEIMAKLRTAIGGGELQIALQPKLNLQTQKTIGFEALARWKLTNGRFISPDEFIEIAETSGLICELGSVILDKVLTVIKCLQRNGVNLPVAYNVSSYELMEPSYFEKVANKIKQENIPPSLLEIEVTETQEVCNYTLIKASLEKFMALGIKVSIDDFGTGYSSLAHITELPANTIKIDKFFVIDLQNNINNQFIIEMVITLAKRFNLQVIAEGIENEFEYNWLKNKGCTVGQGYYFAKPLFIEDLIVWLKQHINENN</sequence>
<dbReference type="InterPro" id="IPR021800">
    <property type="entry name" value="DUF3369"/>
</dbReference>
<dbReference type="PANTHER" id="PTHR33121">
    <property type="entry name" value="CYCLIC DI-GMP PHOSPHODIESTERASE PDEF"/>
    <property type="match status" value="1"/>
</dbReference>
<evidence type="ECO:0000256" key="1">
    <source>
        <dbReference type="PROSITE-ProRule" id="PRU00169"/>
    </source>
</evidence>
<dbReference type="SUPFAM" id="SSF141868">
    <property type="entry name" value="EAL domain-like"/>
    <property type="match status" value="1"/>
</dbReference>
<dbReference type="GO" id="GO:0000160">
    <property type="term" value="P:phosphorelay signal transduction system"/>
    <property type="evidence" value="ECO:0007669"/>
    <property type="project" value="InterPro"/>
</dbReference>
<dbReference type="InterPro" id="IPR035919">
    <property type="entry name" value="EAL_sf"/>
</dbReference>
<dbReference type="InterPro" id="IPR011006">
    <property type="entry name" value="CheY-like_superfamily"/>
</dbReference>
<keyword evidence="1" id="KW-0597">Phosphoprotein</keyword>
<dbReference type="PROSITE" id="PS50883">
    <property type="entry name" value="EAL"/>
    <property type="match status" value="1"/>
</dbReference>
<dbReference type="SMART" id="SM00052">
    <property type="entry name" value="EAL"/>
    <property type="match status" value="1"/>
</dbReference>
<reference evidence="4 5" key="1">
    <citation type="submission" date="2019-07" db="EMBL/GenBank/DDBJ databases">
        <title>Whole genome shotgun sequence of Pseudoalteromonas espejiana NBRC 102222.</title>
        <authorList>
            <person name="Hosoyama A."/>
            <person name="Uohara A."/>
            <person name="Ohji S."/>
            <person name="Ichikawa N."/>
        </authorList>
    </citation>
    <scope>NUCLEOTIDE SEQUENCE [LARGE SCALE GENOMIC DNA]</scope>
    <source>
        <strain evidence="4 5">NBRC 102222</strain>
    </source>
</reference>
<comment type="caution">
    <text evidence="4">The sequence shown here is derived from an EMBL/GenBank/DDBJ whole genome shotgun (WGS) entry which is preliminary data.</text>
</comment>
<dbReference type="InterPro" id="IPR001633">
    <property type="entry name" value="EAL_dom"/>
</dbReference>
<feature type="domain" description="EAL" evidence="3">
    <location>
        <begin position="486"/>
        <end position="739"/>
    </location>
</feature>
<feature type="modified residue" description="4-aspartylphosphate" evidence="1">
    <location>
        <position position="81"/>
    </location>
</feature>
<dbReference type="GO" id="GO:0071111">
    <property type="term" value="F:cyclic-guanylate-specific phosphodiesterase activity"/>
    <property type="evidence" value="ECO:0007669"/>
    <property type="project" value="InterPro"/>
</dbReference>
<organism evidence="4 5">
    <name type="scientific">Pseudoalteromonas espejiana</name>
    <dbReference type="NCBI Taxonomy" id="28107"/>
    <lineage>
        <taxon>Bacteria</taxon>
        <taxon>Pseudomonadati</taxon>
        <taxon>Pseudomonadota</taxon>
        <taxon>Gammaproteobacteria</taxon>
        <taxon>Alteromonadales</taxon>
        <taxon>Pseudoalteromonadaceae</taxon>
        <taxon>Pseudoalteromonas</taxon>
    </lineage>
</organism>